<proteinExistence type="inferred from homology"/>
<dbReference type="PANTHER" id="PTHR33495">
    <property type="entry name" value="ANTI-SIGMA FACTOR ANTAGONIST TM_1081-RELATED-RELATED"/>
    <property type="match status" value="1"/>
</dbReference>
<evidence type="ECO:0000256" key="2">
    <source>
        <dbReference type="RuleBase" id="RU003749"/>
    </source>
</evidence>
<dbReference type="GO" id="GO:0043856">
    <property type="term" value="F:anti-sigma factor antagonist activity"/>
    <property type="evidence" value="ECO:0007669"/>
    <property type="project" value="InterPro"/>
</dbReference>
<dbReference type="PANTHER" id="PTHR33495:SF13">
    <property type="entry name" value="ANTI-SIGMA-F FACTOR ANTAGONIST RSFB"/>
    <property type="match status" value="1"/>
</dbReference>
<dbReference type="SUPFAM" id="SSF52091">
    <property type="entry name" value="SpoIIaa-like"/>
    <property type="match status" value="1"/>
</dbReference>
<dbReference type="NCBIfam" id="TIGR00377">
    <property type="entry name" value="ant_ant_sig"/>
    <property type="match status" value="1"/>
</dbReference>
<protein>
    <recommendedName>
        <fullName evidence="2">Anti-sigma factor antagonist</fullName>
    </recommendedName>
</protein>
<evidence type="ECO:0000313" key="4">
    <source>
        <dbReference type="EMBL" id="MBB5897072.1"/>
    </source>
</evidence>
<evidence type="ECO:0000313" key="5">
    <source>
        <dbReference type="Proteomes" id="UP000585638"/>
    </source>
</evidence>
<dbReference type="Gene3D" id="3.30.750.24">
    <property type="entry name" value="STAS domain"/>
    <property type="match status" value="1"/>
</dbReference>
<feature type="domain" description="STAS" evidence="3">
    <location>
        <begin position="1"/>
        <end position="107"/>
    </location>
</feature>
<reference evidence="4 5" key="1">
    <citation type="submission" date="2020-08" db="EMBL/GenBank/DDBJ databases">
        <title>Sequencing the genomes of 1000 actinobacteria strains.</title>
        <authorList>
            <person name="Klenk H.-P."/>
        </authorList>
    </citation>
    <scope>NUCLEOTIDE SEQUENCE [LARGE SCALE GENOMIC DNA]</scope>
    <source>
        <strain evidence="4 5">DSM 43851</strain>
    </source>
</reference>
<dbReference type="Pfam" id="PF01740">
    <property type="entry name" value="STAS"/>
    <property type="match status" value="1"/>
</dbReference>
<dbReference type="RefSeq" id="WP_184869539.1">
    <property type="nucleotide sequence ID" value="NZ_BAAAWY010000036.1"/>
</dbReference>
<keyword evidence="5" id="KW-1185">Reference proteome</keyword>
<organism evidence="4 5">
    <name type="scientific">Kutzneria kofuensis</name>
    <dbReference type="NCBI Taxonomy" id="103725"/>
    <lineage>
        <taxon>Bacteria</taxon>
        <taxon>Bacillati</taxon>
        <taxon>Actinomycetota</taxon>
        <taxon>Actinomycetes</taxon>
        <taxon>Pseudonocardiales</taxon>
        <taxon>Pseudonocardiaceae</taxon>
        <taxon>Kutzneria</taxon>
    </lineage>
</organism>
<dbReference type="PROSITE" id="PS50801">
    <property type="entry name" value="STAS"/>
    <property type="match status" value="1"/>
</dbReference>
<accession>A0A7W9KR29</accession>
<comment type="similarity">
    <text evidence="1 2">Belongs to the anti-sigma-factor antagonist family.</text>
</comment>
<dbReference type="InterPro" id="IPR036513">
    <property type="entry name" value="STAS_dom_sf"/>
</dbReference>
<evidence type="ECO:0000256" key="1">
    <source>
        <dbReference type="ARBA" id="ARBA00009013"/>
    </source>
</evidence>
<dbReference type="EMBL" id="JACHIR010000002">
    <property type="protein sequence ID" value="MBB5897072.1"/>
    <property type="molecule type" value="Genomic_DNA"/>
</dbReference>
<sequence>MSTERIGTIAILHLFGELDLATVDDVDQRITEAATDITALVVDLDGLSFLASTGLSLLARWSARAEEEGFGFRVVASRRQALRPLQITALDSLITIDATVDEALVALPRRAG</sequence>
<comment type="caution">
    <text evidence="4">The sequence shown here is derived from an EMBL/GenBank/DDBJ whole genome shotgun (WGS) entry which is preliminary data.</text>
</comment>
<gene>
    <name evidence="4" type="ORF">BJ998_008331</name>
</gene>
<name>A0A7W9KR29_9PSEU</name>
<dbReference type="Proteomes" id="UP000585638">
    <property type="component" value="Unassembled WGS sequence"/>
</dbReference>
<dbReference type="AlphaFoldDB" id="A0A7W9KR29"/>
<dbReference type="CDD" id="cd07043">
    <property type="entry name" value="STAS_anti-anti-sigma_factors"/>
    <property type="match status" value="1"/>
</dbReference>
<evidence type="ECO:0000259" key="3">
    <source>
        <dbReference type="PROSITE" id="PS50801"/>
    </source>
</evidence>
<dbReference type="InterPro" id="IPR002645">
    <property type="entry name" value="STAS_dom"/>
</dbReference>
<dbReference type="InterPro" id="IPR003658">
    <property type="entry name" value="Anti-sigma_ant"/>
</dbReference>